<comment type="caution">
    <text evidence="2">The sequence shown here is derived from an EMBL/GenBank/DDBJ whole genome shotgun (WGS) entry which is preliminary data.</text>
</comment>
<evidence type="ECO:0000256" key="1">
    <source>
        <dbReference type="SAM" id="MobiDB-lite"/>
    </source>
</evidence>
<feature type="compositionally biased region" description="Gly residues" evidence="1">
    <location>
        <begin position="183"/>
        <end position="192"/>
    </location>
</feature>
<keyword evidence="3" id="KW-1185">Reference proteome</keyword>
<evidence type="ECO:0000313" key="2">
    <source>
        <dbReference type="EMBL" id="GAA2090940.1"/>
    </source>
</evidence>
<accession>A0ABN2WHY3</accession>
<organism evidence="2 3">
    <name type="scientific">Streptomyces albiaxialis</name>
    <dbReference type="NCBI Taxonomy" id="329523"/>
    <lineage>
        <taxon>Bacteria</taxon>
        <taxon>Bacillati</taxon>
        <taxon>Actinomycetota</taxon>
        <taxon>Actinomycetes</taxon>
        <taxon>Kitasatosporales</taxon>
        <taxon>Streptomycetaceae</taxon>
        <taxon>Streptomyces</taxon>
    </lineage>
</organism>
<name>A0ABN2WHY3_9ACTN</name>
<feature type="compositionally biased region" description="Gly residues" evidence="1">
    <location>
        <begin position="155"/>
        <end position="166"/>
    </location>
</feature>
<dbReference type="Proteomes" id="UP001500016">
    <property type="component" value="Unassembled WGS sequence"/>
</dbReference>
<protein>
    <submittedName>
        <fullName evidence="2">Uncharacterized protein</fullName>
    </submittedName>
</protein>
<gene>
    <name evidence="2" type="ORF">GCM10009801_56280</name>
</gene>
<feature type="region of interest" description="Disordered" evidence="1">
    <location>
        <begin position="146"/>
        <end position="192"/>
    </location>
</feature>
<dbReference type="RefSeq" id="WP_344532094.1">
    <property type="nucleotide sequence ID" value="NZ_BAAAPE010000013.1"/>
</dbReference>
<sequence length="192" mass="20471">MSGEGKGDGAAPGAGYAVEISSLRRILTPMEESVVAARKIKNDWKPMADHINEAATFDIVKPARDLLSGWGYGMGRVAEHADTVVETLRQVIAAYVLADLLRIKDFEPTADNIAKLPWGDHALESWKAGNRPKFDPAPQIYQEPWLTDNGRADGDVGGDTGSGGVVTGDPPSNPRKLYDGGWVTDGGKGTIA</sequence>
<reference evidence="2 3" key="1">
    <citation type="journal article" date="2019" name="Int. J. Syst. Evol. Microbiol.">
        <title>The Global Catalogue of Microorganisms (GCM) 10K type strain sequencing project: providing services to taxonomists for standard genome sequencing and annotation.</title>
        <authorList>
            <consortium name="The Broad Institute Genomics Platform"/>
            <consortium name="The Broad Institute Genome Sequencing Center for Infectious Disease"/>
            <person name="Wu L."/>
            <person name="Ma J."/>
        </authorList>
    </citation>
    <scope>NUCLEOTIDE SEQUENCE [LARGE SCALE GENOMIC DNA]</scope>
    <source>
        <strain evidence="2 3">JCM 15478</strain>
    </source>
</reference>
<proteinExistence type="predicted"/>
<dbReference type="EMBL" id="BAAAPE010000013">
    <property type="protein sequence ID" value="GAA2090940.1"/>
    <property type="molecule type" value="Genomic_DNA"/>
</dbReference>
<evidence type="ECO:0000313" key="3">
    <source>
        <dbReference type="Proteomes" id="UP001500016"/>
    </source>
</evidence>